<dbReference type="InterPro" id="IPR036567">
    <property type="entry name" value="RHF-like"/>
</dbReference>
<dbReference type="InterPro" id="IPR003489">
    <property type="entry name" value="RHF/RaiA"/>
</dbReference>
<gene>
    <name evidence="2" type="primary">raiA</name>
    <name evidence="2" type="ORF">COS59_01155</name>
</gene>
<evidence type="ECO:0000256" key="1">
    <source>
        <dbReference type="SAM" id="Coils"/>
    </source>
</evidence>
<accession>A0A2M7B7U5</accession>
<protein>
    <submittedName>
        <fullName evidence="2">Ribosomal subunit interface protein</fullName>
    </submittedName>
</protein>
<evidence type="ECO:0000313" key="3">
    <source>
        <dbReference type="Proteomes" id="UP000230131"/>
    </source>
</evidence>
<dbReference type="Proteomes" id="UP000230131">
    <property type="component" value="Unassembled WGS sequence"/>
</dbReference>
<name>A0A2M7B7U5_9BACT</name>
<dbReference type="AlphaFoldDB" id="A0A2M7B7U5"/>
<reference evidence="3" key="1">
    <citation type="submission" date="2017-09" db="EMBL/GenBank/DDBJ databases">
        <title>Depth-based differentiation of microbial function through sediment-hosted aquifers and enrichment of novel symbionts in the deep terrestrial subsurface.</title>
        <authorList>
            <person name="Probst A.J."/>
            <person name="Ladd B."/>
            <person name="Jarett J.K."/>
            <person name="Geller-Mcgrath D.E."/>
            <person name="Sieber C.M.K."/>
            <person name="Emerson J.B."/>
            <person name="Anantharaman K."/>
            <person name="Thomas B.C."/>
            <person name="Malmstrom R."/>
            <person name="Stieglmeier M."/>
            <person name="Klingl A."/>
            <person name="Woyke T."/>
            <person name="Ryan C.M."/>
            <person name="Banfield J.F."/>
        </authorList>
    </citation>
    <scope>NUCLEOTIDE SEQUENCE [LARGE SCALE GENOMIC DNA]</scope>
</reference>
<dbReference type="SUPFAM" id="SSF69754">
    <property type="entry name" value="Ribosome binding protein Y (YfiA homologue)"/>
    <property type="match status" value="1"/>
</dbReference>
<organism evidence="2 3">
    <name type="scientific">Candidatus Wolfebacteria bacterium CG03_land_8_20_14_0_80_36_15</name>
    <dbReference type="NCBI Taxonomy" id="1975067"/>
    <lineage>
        <taxon>Bacteria</taxon>
        <taxon>Candidatus Wolfeibacteriota</taxon>
    </lineage>
</organism>
<dbReference type="Pfam" id="PF02482">
    <property type="entry name" value="Ribosomal_S30AE"/>
    <property type="match status" value="1"/>
</dbReference>
<keyword evidence="1" id="KW-0175">Coiled coil</keyword>
<dbReference type="EMBL" id="PEVH01000035">
    <property type="protein sequence ID" value="PIU99181.1"/>
    <property type="molecule type" value="Genomic_DNA"/>
</dbReference>
<evidence type="ECO:0000313" key="2">
    <source>
        <dbReference type="EMBL" id="PIU99181.1"/>
    </source>
</evidence>
<feature type="coiled-coil region" evidence="1">
    <location>
        <begin position="101"/>
        <end position="128"/>
    </location>
</feature>
<dbReference type="Gene3D" id="3.30.160.100">
    <property type="entry name" value="Ribosome hibernation promotion factor-like"/>
    <property type="match status" value="1"/>
</dbReference>
<dbReference type="CDD" id="cd00552">
    <property type="entry name" value="RaiA"/>
    <property type="match status" value="1"/>
</dbReference>
<dbReference type="NCBIfam" id="TIGR00741">
    <property type="entry name" value="yfiA"/>
    <property type="match status" value="1"/>
</dbReference>
<sequence>MPNWCGGFDIIAKIDIINFMKITIKQTNLENTPALIGYINKKLGSLSKFLKEAGGKTEPFLYLEIARNTKHHHSGNVFTTEAKLVLPRQTLFAKHSDIDIRAAIDILKDKLSQEIKKYKERALEKRHAL</sequence>
<comment type="caution">
    <text evidence="2">The sequence shown here is derived from an EMBL/GenBank/DDBJ whole genome shotgun (WGS) entry which is preliminary data.</text>
</comment>
<proteinExistence type="predicted"/>